<accession>A0A818ZR71</accession>
<dbReference type="GO" id="GO:0006144">
    <property type="term" value="P:purine nucleobase metabolic process"/>
    <property type="evidence" value="ECO:0007669"/>
    <property type="project" value="TreeGrafter"/>
</dbReference>
<dbReference type="PANTHER" id="PTHR45769:SF3">
    <property type="entry name" value="ADENOSINE KINASE"/>
    <property type="match status" value="1"/>
</dbReference>
<comment type="subcellular location">
    <subcellularLocation>
        <location evidence="13">Nucleus</location>
    </subcellularLocation>
</comment>
<keyword evidence="8 13" id="KW-0067">ATP-binding</keyword>
<evidence type="ECO:0000256" key="2">
    <source>
        <dbReference type="ARBA" id="ARBA00010688"/>
    </source>
</evidence>
<evidence type="ECO:0000313" key="15">
    <source>
        <dbReference type="EMBL" id="CAF3772604.1"/>
    </source>
</evidence>
<dbReference type="InterPro" id="IPR002173">
    <property type="entry name" value="Carboh/pur_kinase_PfkB_CS"/>
</dbReference>
<gene>
    <name evidence="15" type="ORF">KIK155_LOCUS30909</name>
</gene>
<comment type="subunit">
    <text evidence="13">Monomer.</text>
</comment>
<keyword evidence="7 13" id="KW-0418">Kinase</keyword>
<evidence type="ECO:0000256" key="3">
    <source>
        <dbReference type="ARBA" id="ARBA00012119"/>
    </source>
</evidence>
<evidence type="ECO:0000256" key="13">
    <source>
        <dbReference type="RuleBase" id="RU368116"/>
    </source>
</evidence>
<dbReference type="FunFam" id="3.40.1190.20:FF:000076">
    <property type="entry name" value="Adenosine kinase"/>
    <property type="match status" value="1"/>
</dbReference>
<evidence type="ECO:0000256" key="11">
    <source>
        <dbReference type="ARBA" id="ARBA00068771"/>
    </source>
</evidence>
<feature type="active site" description="Proton acceptor" evidence="12">
    <location>
        <position position="311"/>
    </location>
</feature>
<dbReference type="GO" id="GO:0005524">
    <property type="term" value="F:ATP binding"/>
    <property type="evidence" value="ECO:0007669"/>
    <property type="project" value="UniProtKB-UniRule"/>
</dbReference>
<keyword evidence="4 13" id="KW-0808">Transferase</keyword>
<dbReference type="EMBL" id="CAJNYV010005672">
    <property type="protein sequence ID" value="CAF3772604.1"/>
    <property type="molecule type" value="Genomic_DNA"/>
</dbReference>
<organism evidence="15 16">
    <name type="scientific">Rotaria socialis</name>
    <dbReference type="NCBI Taxonomy" id="392032"/>
    <lineage>
        <taxon>Eukaryota</taxon>
        <taxon>Metazoa</taxon>
        <taxon>Spiralia</taxon>
        <taxon>Gnathifera</taxon>
        <taxon>Rotifera</taxon>
        <taxon>Eurotatoria</taxon>
        <taxon>Bdelloidea</taxon>
        <taxon>Philodinida</taxon>
        <taxon>Philodinidae</taxon>
        <taxon>Rotaria</taxon>
    </lineage>
</organism>
<keyword evidence="5 13" id="KW-0660">Purine salvage</keyword>
<dbReference type="Pfam" id="PF00294">
    <property type="entry name" value="PfkB"/>
    <property type="match status" value="1"/>
</dbReference>
<name>A0A818ZR71_9BILA</name>
<comment type="caution">
    <text evidence="15">The sequence shown here is derived from an EMBL/GenBank/DDBJ whole genome shotgun (WGS) entry which is preliminary data.</text>
</comment>
<dbReference type="PANTHER" id="PTHR45769">
    <property type="entry name" value="ADENOSINE KINASE"/>
    <property type="match status" value="1"/>
</dbReference>
<dbReference type="SUPFAM" id="SSF53613">
    <property type="entry name" value="Ribokinase-like"/>
    <property type="match status" value="1"/>
</dbReference>
<comment type="similarity">
    <text evidence="2 13">Belongs to the carbohydrate kinase PfkB family.</text>
</comment>
<proteinExistence type="inferred from homology"/>
<dbReference type="InterPro" id="IPR001805">
    <property type="entry name" value="Adenokinase"/>
</dbReference>
<dbReference type="UniPathway" id="UPA00588">
    <property type="reaction ID" value="UER00659"/>
</dbReference>
<evidence type="ECO:0000259" key="14">
    <source>
        <dbReference type="Pfam" id="PF00294"/>
    </source>
</evidence>
<dbReference type="InterPro" id="IPR011611">
    <property type="entry name" value="PfkB_dom"/>
</dbReference>
<dbReference type="GO" id="GO:0044209">
    <property type="term" value="P:AMP salvage"/>
    <property type="evidence" value="ECO:0007669"/>
    <property type="project" value="UniProtKB-UniRule"/>
</dbReference>
<dbReference type="PRINTS" id="PR00989">
    <property type="entry name" value="ADENOKINASE"/>
</dbReference>
<evidence type="ECO:0000256" key="1">
    <source>
        <dbReference type="ARBA" id="ARBA00004801"/>
    </source>
</evidence>
<reference evidence="15" key="1">
    <citation type="submission" date="2021-02" db="EMBL/GenBank/DDBJ databases">
        <authorList>
            <person name="Nowell W R."/>
        </authorList>
    </citation>
    <scope>NUCLEOTIDE SEQUENCE</scope>
</reference>
<comment type="function">
    <text evidence="13">ATP dependent phosphorylation of adenosine and other related nucleoside analogs to monophosphate derivatives.</text>
</comment>
<dbReference type="CDD" id="cd01168">
    <property type="entry name" value="adenosine_kinase"/>
    <property type="match status" value="1"/>
</dbReference>
<keyword evidence="6 13" id="KW-0547">Nucleotide-binding</keyword>
<evidence type="ECO:0000313" key="16">
    <source>
        <dbReference type="Proteomes" id="UP000663865"/>
    </source>
</evidence>
<evidence type="ECO:0000256" key="6">
    <source>
        <dbReference type="ARBA" id="ARBA00022741"/>
    </source>
</evidence>
<feature type="domain" description="Carbohydrate kinase PfkB" evidence="14">
    <location>
        <begin position="38"/>
        <end position="350"/>
    </location>
</feature>
<dbReference type="GO" id="GO:0004001">
    <property type="term" value="F:adenosine kinase activity"/>
    <property type="evidence" value="ECO:0007669"/>
    <property type="project" value="UniProtKB-UniRule"/>
</dbReference>
<evidence type="ECO:0000256" key="10">
    <source>
        <dbReference type="ARBA" id="ARBA00051362"/>
    </source>
</evidence>
<evidence type="ECO:0000256" key="5">
    <source>
        <dbReference type="ARBA" id="ARBA00022726"/>
    </source>
</evidence>
<dbReference type="GO" id="GO:0005829">
    <property type="term" value="C:cytosol"/>
    <property type="evidence" value="ECO:0007669"/>
    <property type="project" value="TreeGrafter"/>
</dbReference>
<keyword evidence="13" id="KW-0539">Nucleus</keyword>
<protein>
    <recommendedName>
        <fullName evidence="11 13">Adenosine kinase</fullName>
        <shortName evidence="13">AK</shortName>
        <ecNumber evidence="3 13">2.7.1.20</ecNumber>
    </recommendedName>
    <alternativeName>
        <fullName evidence="13">Adenosine 5'-phosphotransferase</fullName>
    </alternativeName>
</protein>
<evidence type="ECO:0000256" key="8">
    <source>
        <dbReference type="ARBA" id="ARBA00022840"/>
    </source>
</evidence>
<evidence type="ECO:0000256" key="7">
    <source>
        <dbReference type="ARBA" id="ARBA00022777"/>
    </source>
</evidence>
<evidence type="ECO:0000256" key="4">
    <source>
        <dbReference type="ARBA" id="ARBA00022679"/>
    </source>
</evidence>
<dbReference type="GO" id="GO:0006166">
    <property type="term" value="P:purine ribonucleoside salvage"/>
    <property type="evidence" value="ECO:0007669"/>
    <property type="project" value="UniProtKB-KW"/>
</dbReference>
<comment type="catalytic activity">
    <reaction evidence="10 13">
        <text>adenosine + ATP = AMP + ADP + H(+)</text>
        <dbReference type="Rhea" id="RHEA:20824"/>
        <dbReference type="ChEBI" id="CHEBI:15378"/>
        <dbReference type="ChEBI" id="CHEBI:16335"/>
        <dbReference type="ChEBI" id="CHEBI:30616"/>
        <dbReference type="ChEBI" id="CHEBI:456215"/>
        <dbReference type="ChEBI" id="CHEBI:456216"/>
        <dbReference type="EC" id="2.7.1.20"/>
    </reaction>
</comment>
<evidence type="ECO:0000256" key="12">
    <source>
        <dbReference type="PIRSR" id="PIRSR601805-1"/>
    </source>
</evidence>
<comment type="pathway">
    <text evidence="1 13">Purine metabolism; AMP biosynthesis via salvage pathway; AMP from adenosine: step 1/1.</text>
</comment>
<dbReference type="InterPro" id="IPR029056">
    <property type="entry name" value="Ribokinase-like"/>
</dbReference>
<evidence type="ECO:0000256" key="9">
    <source>
        <dbReference type="ARBA" id="ARBA00022842"/>
    </source>
</evidence>
<dbReference type="PROSITE" id="PS00584">
    <property type="entry name" value="PFKB_KINASES_2"/>
    <property type="match status" value="1"/>
</dbReference>
<comment type="cofactor">
    <cofactor evidence="13">
        <name>Mg(2+)</name>
        <dbReference type="ChEBI" id="CHEBI:18420"/>
    </cofactor>
    <text evidence="13">Binds 3 Mg(2+) ions per subunit.</text>
</comment>
<dbReference type="GO" id="GO:0005634">
    <property type="term" value="C:nucleus"/>
    <property type="evidence" value="ECO:0007669"/>
    <property type="project" value="UniProtKB-SubCell"/>
</dbReference>
<sequence>MITNESSDYKNINDGTIFGIGNPLLDIIAEVPISFLETYNLKANDAILATDAHKELNEHVLHDYPNHRFVAGGATQNSMRAATWLLQQPNICVYMGAVGDDKYHQLLHDAAAKAGLLLSYQVYTNPKEQIQTGTCAVLITGNNRSLVANLGAANHFTIEHFDEPKNKQLIEKAKIFYTAGFFYTVCPPAVMRICEHADKHDKIFCTNLSAPFICEFFGDKLMLAMPYVDYLFGNETEAASFAKFQLQLDTKDIKVIAKAISELPKKNSQRKRVVIVTQGSESTLLAVAGEDIKEFPVKKPLEIVDTNGAGDSFVGGFLAYLSLGKTHEEAIQAGAYCAFECIQQSGCTFPDKPFFDPTTFVV</sequence>
<dbReference type="Gene3D" id="3.40.1190.20">
    <property type="match status" value="1"/>
</dbReference>
<dbReference type="EC" id="2.7.1.20" evidence="3 13"/>
<dbReference type="AlphaFoldDB" id="A0A818ZR71"/>
<dbReference type="Proteomes" id="UP000663865">
    <property type="component" value="Unassembled WGS sequence"/>
</dbReference>
<dbReference type="Gene3D" id="3.30.1110.10">
    <property type="match status" value="1"/>
</dbReference>
<keyword evidence="9 13" id="KW-0460">Magnesium</keyword>